<dbReference type="EMBL" id="ABCK01000025">
    <property type="protein sequence ID" value="EDM25704.1"/>
    <property type="molecule type" value="Genomic_DNA"/>
</dbReference>
<dbReference type="RefSeq" id="WP_007280505.1">
    <property type="nucleotide sequence ID" value="NZ_ABCK01000025.1"/>
</dbReference>
<sequence>MKKNFKKKNWQSPQVNELEVLSSTFGGNNPAILESGKKKFGRRYIGS</sequence>
<dbReference type="AlphaFoldDB" id="A6DRN5"/>
<name>A6DRN5_9BACT</name>
<evidence type="ECO:0000313" key="1">
    <source>
        <dbReference type="EMBL" id="EDM25704.1"/>
    </source>
</evidence>
<organism evidence="1 2">
    <name type="scientific">Lentisphaera araneosa HTCC2155</name>
    <dbReference type="NCBI Taxonomy" id="313628"/>
    <lineage>
        <taxon>Bacteria</taxon>
        <taxon>Pseudomonadati</taxon>
        <taxon>Lentisphaerota</taxon>
        <taxon>Lentisphaeria</taxon>
        <taxon>Lentisphaerales</taxon>
        <taxon>Lentisphaeraceae</taxon>
        <taxon>Lentisphaera</taxon>
    </lineage>
</organism>
<gene>
    <name evidence="1" type="ORF">LNTAR_13182</name>
</gene>
<protein>
    <submittedName>
        <fullName evidence="1">Uncharacterized protein</fullName>
    </submittedName>
</protein>
<comment type="caution">
    <text evidence="1">The sequence shown here is derived from an EMBL/GenBank/DDBJ whole genome shotgun (WGS) entry which is preliminary data.</text>
</comment>
<accession>A6DRN5</accession>
<reference evidence="1 2" key="1">
    <citation type="journal article" date="2010" name="J. Bacteriol.">
        <title>Genome sequence of Lentisphaera araneosa HTCC2155T, the type species of the order Lentisphaerales in the phylum Lentisphaerae.</title>
        <authorList>
            <person name="Thrash J.C."/>
            <person name="Cho J.C."/>
            <person name="Vergin K.L."/>
            <person name="Morris R.M."/>
            <person name="Giovannoni S.J."/>
        </authorList>
    </citation>
    <scope>NUCLEOTIDE SEQUENCE [LARGE SCALE GENOMIC DNA]</scope>
    <source>
        <strain evidence="1 2">HTCC2155</strain>
    </source>
</reference>
<dbReference type="Proteomes" id="UP000004947">
    <property type="component" value="Unassembled WGS sequence"/>
</dbReference>
<keyword evidence="2" id="KW-1185">Reference proteome</keyword>
<proteinExistence type="predicted"/>
<dbReference type="STRING" id="313628.LNTAR_13182"/>
<evidence type="ECO:0000313" key="2">
    <source>
        <dbReference type="Proteomes" id="UP000004947"/>
    </source>
</evidence>